<keyword evidence="8" id="KW-1185">Reference proteome</keyword>
<evidence type="ECO:0000256" key="1">
    <source>
        <dbReference type="ARBA" id="ARBA00004123"/>
    </source>
</evidence>
<sequence length="816" mass="87598">MAPQPAITSATVLRAITTRISSTPTPQLAQQIPAISASLPQCKELLSSLQLSSSRDSSESSVVAHKYRTQLSTLIQDRTAQGRWCGIVLIKSTIEIGGWETLWKSGPWVRGLLSILMKPDPPTSKILCIITLTRIFMLTRDYPTVVREITTPSLPTFIQSCLGLATSKGASSLLKVVLDSFHQLLPRHPTIFRSYLSRIQQVLGPVLAPTPSNKFAKGPSYTPAPYVSADISRVARQLYVQQHHCAPKSASTEEWQISFTCTLLKIHKVADSVFRAVIEDWRSVSGVSSTVTANTLGDKVQDLATDAIGLPGWAGLYAGSERLIGLLGLLTEYLNSPTATPVNLRVGSIMDLLTRMFSVTVPSSGNEDSQNANKLNSQISREERESLWEVLPNIHVAAVDLMLSLLGRLGDAFIPVVPIVLDQLLWVFSAENNILQIRTAIYSSMSELLKLSGPSLTRSTIKSLDAIIRRCCNDLLSTDLSKPELNSTTATPKGSAASQSSANADSFLGSSTGPKTPPSDFAGLKAAASALLPILLSKLPSQHISESARTRLDRTAILLRDKEAMIASVLNPPPSKKSLGPAASIIPLLARAYTDSTNVEGLLRPRMPVARIGKGALDSESEDESEDDVEEESHAYHLSNPLDQVTKPNEIAHSAIKSFLHNDTEMIDSSTPKQLSLDTTSANLPTASTDANAVPTSAKRSQAEAEEDHRSPPSPKRARLQSPPQLEASIPAQRTHFCAATAATFIPSVIAPMPTIPKNTGESTTISPIVVASAGIASRPLNTTTPPASAETDSDSDNDNFGTLVLGQDTDDEEDA</sequence>
<evidence type="ECO:0000313" key="8">
    <source>
        <dbReference type="Proteomes" id="UP000250266"/>
    </source>
</evidence>
<feature type="compositionally biased region" description="Basic and acidic residues" evidence="5">
    <location>
        <begin position="701"/>
        <end position="711"/>
    </location>
</feature>
<accession>A0A8E2E6E1</accession>
<dbReference type="InterPro" id="IPR016024">
    <property type="entry name" value="ARM-type_fold"/>
</dbReference>
<feature type="region of interest" description="Disordered" evidence="5">
    <location>
        <begin position="774"/>
        <end position="816"/>
    </location>
</feature>
<protein>
    <recommendedName>
        <fullName evidence="3">Pre-rRNA-processing protein RIX1</fullName>
    </recommendedName>
</protein>
<feature type="region of interest" description="Disordered" evidence="5">
    <location>
        <begin position="615"/>
        <end position="647"/>
    </location>
</feature>
<feature type="region of interest" description="Disordered" evidence="5">
    <location>
        <begin position="675"/>
        <end position="722"/>
    </location>
</feature>
<dbReference type="InterPro" id="IPR012583">
    <property type="entry name" value="RIX1_N"/>
</dbReference>
<evidence type="ECO:0000256" key="5">
    <source>
        <dbReference type="SAM" id="MobiDB-lite"/>
    </source>
</evidence>
<comment type="similarity">
    <text evidence="2">Belongs to the RIX1/PELP1 family.</text>
</comment>
<dbReference type="SUPFAM" id="SSF48371">
    <property type="entry name" value="ARM repeat"/>
    <property type="match status" value="1"/>
</dbReference>
<proteinExistence type="inferred from homology"/>
<evidence type="ECO:0000259" key="6">
    <source>
        <dbReference type="Pfam" id="PF08167"/>
    </source>
</evidence>
<dbReference type="GO" id="GO:0005634">
    <property type="term" value="C:nucleus"/>
    <property type="evidence" value="ECO:0007669"/>
    <property type="project" value="UniProtKB-SubCell"/>
</dbReference>
<keyword evidence="4" id="KW-0539">Nucleus</keyword>
<feature type="compositionally biased region" description="Polar residues" evidence="5">
    <location>
        <begin position="675"/>
        <end position="700"/>
    </location>
</feature>
<dbReference type="GO" id="GO:0006364">
    <property type="term" value="P:rRNA processing"/>
    <property type="evidence" value="ECO:0007669"/>
    <property type="project" value="TreeGrafter"/>
</dbReference>
<dbReference type="EMBL" id="KV745085">
    <property type="protein sequence ID" value="OCK78024.1"/>
    <property type="molecule type" value="Genomic_DNA"/>
</dbReference>
<evidence type="ECO:0000313" key="7">
    <source>
        <dbReference type="EMBL" id="OCK78024.1"/>
    </source>
</evidence>
<feature type="compositionally biased region" description="Acidic residues" evidence="5">
    <location>
        <begin position="619"/>
        <end position="631"/>
    </location>
</feature>
<gene>
    <name evidence="7" type="ORF">K432DRAFT_384187</name>
</gene>
<reference evidence="7 8" key="1">
    <citation type="journal article" date="2016" name="Nat. Commun.">
        <title>Ectomycorrhizal ecology is imprinted in the genome of the dominant symbiotic fungus Cenococcum geophilum.</title>
        <authorList>
            <consortium name="DOE Joint Genome Institute"/>
            <person name="Peter M."/>
            <person name="Kohler A."/>
            <person name="Ohm R.A."/>
            <person name="Kuo A."/>
            <person name="Krutzmann J."/>
            <person name="Morin E."/>
            <person name="Arend M."/>
            <person name="Barry K.W."/>
            <person name="Binder M."/>
            <person name="Choi C."/>
            <person name="Clum A."/>
            <person name="Copeland A."/>
            <person name="Grisel N."/>
            <person name="Haridas S."/>
            <person name="Kipfer T."/>
            <person name="LaButti K."/>
            <person name="Lindquist E."/>
            <person name="Lipzen A."/>
            <person name="Maire R."/>
            <person name="Meier B."/>
            <person name="Mihaltcheva S."/>
            <person name="Molinier V."/>
            <person name="Murat C."/>
            <person name="Poggeler S."/>
            <person name="Quandt C.A."/>
            <person name="Sperisen C."/>
            <person name="Tritt A."/>
            <person name="Tisserant E."/>
            <person name="Crous P.W."/>
            <person name="Henrissat B."/>
            <person name="Nehls U."/>
            <person name="Egli S."/>
            <person name="Spatafora J.W."/>
            <person name="Grigoriev I.V."/>
            <person name="Martin F.M."/>
        </authorList>
    </citation>
    <scope>NUCLEOTIDE SEQUENCE [LARGE SCALE GENOMIC DNA]</scope>
    <source>
        <strain evidence="7 8">CBS 459.81</strain>
    </source>
</reference>
<feature type="compositionally biased region" description="Low complexity" evidence="5">
    <location>
        <begin position="495"/>
        <end position="506"/>
    </location>
</feature>
<dbReference type="AlphaFoldDB" id="A0A8E2E6E1"/>
<evidence type="ECO:0000256" key="3">
    <source>
        <dbReference type="ARBA" id="ARBA00021502"/>
    </source>
</evidence>
<comment type="subcellular location">
    <subcellularLocation>
        <location evidence="1">Nucleus</location>
    </subcellularLocation>
</comment>
<dbReference type="Pfam" id="PF08167">
    <property type="entry name" value="RIX1"/>
    <property type="match status" value="1"/>
</dbReference>
<dbReference type="Proteomes" id="UP000250266">
    <property type="component" value="Unassembled WGS sequence"/>
</dbReference>
<evidence type="ECO:0000256" key="4">
    <source>
        <dbReference type="ARBA" id="ARBA00023242"/>
    </source>
</evidence>
<feature type="compositionally biased region" description="Polar residues" evidence="5">
    <location>
        <begin position="483"/>
        <end position="492"/>
    </location>
</feature>
<feature type="region of interest" description="Disordered" evidence="5">
    <location>
        <begin position="483"/>
        <end position="513"/>
    </location>
</feature>
<feature type="domain" description="Pre-rRNA-processing protein RIX1 N-terminal" evidence="6">
    <location>
        <begin position="13"/>
        <end position="213"/>
    </location>
</feature>
<organism evidence="7 8">
    <name type="scientific">Lepidopterella palustris CBS 459.81</name>
    <dbReference type="NCBI Taxonomy" id="1314670"/>
    <lineage>
        <taxon>Eukaryota</taxon>
        <taxon>Fungi</taxon>
        <taxon>Dikarya</taxon>
        <taxon>Ascomycota</taxon>
        <taxon>Pezizomycotina</taxon>
        <taxon>Dothideomycetes</taxon>
        <taxon>Pleosporomycetidae</taxon>
        <taxon>Mytilinidiales</taxon>
        <taxon>Argynnaceae</taxon>
        <taxon>Lepidopterella</taxon>
    </lineage>
</organism>
<evidence type="ECO:0000256" key="2">
    <source>
        <dbReference type="ARBA" id="ARBA00010511"/>
    </source>
</evidence>
<dbReference type="PANTHER" id="PTHR34105">
    <property type="entry name" value="PROLINE-, GLUTAMIC ACID- AND LEUCINE-RICH PROTEIN 1"/>
    <property type="match status" value="1"/>
</dbReference>
<dbReference type="PANTHER" id="PTHR34105:SF1">
    <property type="entry name" value="PROLINE-, GLUTAMIC ACID- AND LEUCINE-RICH PROTEIN 1"/>
    <property type="match status" value="1"/>
</dbReference>
<dbReference type="OrthoDB" id="20900at2759"/>
<name>A0A8E2E6E1_9PEZI</name>